<name>A0A9X5GTB1_9FIRM</name>
<evidence type="ECO:0000313" key="5">
    <source>
        <dbReference type="Proteomes" id="UP001154420"/>
    </source>
</evidence>
<accession>A0A9X5GTB1</accession>
<evidence type="ECO:0000259" key="2">
    <source>
        <dbReference type="Pfam" id="PF00910"/>
    </source>
</evidence>
<dbReference type="Proteomes" id="UP001154420">
    <property type="component" value="Unassembled WGS sequence"/>
</dbReference>
<protein>
    <recommendedName>
        <fullName evidence="6">Replication protein</fullName>
    </recommendedName>
</protein>
<gene>
    <name evidence="4" type="ORF">D5281_15815</name>
</gene>
<feature type="domain" description="Helicase superfamily 3 single-stranded DNA/RNA virus" evidence="2">
    <location>
        <begin position="209"/>
        <end position="266"/>
    </location>
</feature>
<dbReference type="GO" id="GO:0003916">
    <property type="term" value="F:DNA topoisomerase activity"/>
    <property type="evidence" value="ECO:0007669"/>
    <property type="project" value="InterPro"/>
</dbReference>
<dbReference type="InterPro" id="IPR000605">
    <property type="entry name" value="Helicase_SF3_ssDNA/RNA_vir"/>
</dbReference>
<dbReference type="GO" id="GO:0003677">
    <property type="term" value="F:DNA binding"/>
    <property type="evidence" value="ECO:0007669"/>
    <property type="project" value="InterPro"/>
</dbReference>
<evidence type="ECO:0008006" key="6">
    <source>
        <dbReference type="Google" id="ProtNLM"/>
    </source>
</evidence>
<dbReference type="EMBL" id="QZDT01000028">
    <property type="protein sequence ID" value="NBJ94014.1"/>
    <property type="molecule type" value="Genomic_DNA"/>
</dbReference>
<dbReference type="GO" id="GO:0005727">
    <property type="term" value="C:extrachromosomal circular DNA"/>
    <property type="evidence" value="ECO:0007669"/>
    <property type="project" value="InterPro"/>
</dbReference>
<dbReference type="Gene3D" id="3.40.1310.30">
    <property type="match status" value="1"/>
</dbReference>
<evidence type="ECO:0000313" key="4">
    <source>
        <dbReference type="EMBL" id="NBJ94014.1"/>
    </source>
</evidence>
<dbReference type="AlphaFoldDB" id="A0A9X5GTB1"/>
<dbReference type="InterPro" id="IPR002631">
    <property type="entry name" value="Plasmid_rep_OBD"/>
</dbReference>
<dbReference type="Pfam" id="PF00910">
    <property type="entry name" value="RNA_helicase"/>
    <property type="match status" value="1"/>
</dbReference>
<comment type="caution">
    <text evidence="4">The sequence shown here is derived from an EMBL/GenBank/DDBJ whole genome shotgun (WGS) entry which is preliminary data.</text>
</comment>
<feature type="domain" description="Plasmid replication protein origin binding" evidence="3">
    <location>
        <begin position="10"/>
        <end position="125"/>
    </location>
</feature>
<organism evidence="4 5">
    <name type="scientific">Parablautia muri</name>
    <dbReference type="NCBI Taxonomy" id="2320879"/>
    <lineage>
        <taxon>Bacteria</taxon>
        <taxon>Bacillati</taxon>
        <taxon>Bacillota</taxon>
        <taxon>Clostridia</taxon>
        <taxon>Lachnospirales</taxon>
        <taxon>Lachnospiraceae</taxon>
        <taxon>Parablautia</taxon>
    </lineage>
</organism>
<dbReference type="Pfam" id="PF01719">
    <property type="entry name" value="Rep_OBD"/>
    <property type="match status" value="1"/>
</dbReference>
<sequence>MDDSENCRVRCKNMMYTQQLEHLPAKTVENLTALIEKTSPRKYALIVHDKDVNEQGEPVKDHVHVMLSFENARSINSIAKALGDEPQYMQMWKRQSGNGYSYLIHRTRDSSDKHQYSPEEVTANFNYLEDMRRITEEVERSRQTTDSRILLDSLYKGEISKEELEKRLCGSQYGRMKRQIEDVWSKRLQFQAAEWREEMKKSGKQIKVIWISGKSGTGKTSLAREYAEKTDQPYFITGSSRDIFQNYSGEHTIIIDEFRAGMMKYPDLLRILDPFGCQVMAPSRYSDKPLVCDLILITSPYDPEEIYCQLFTDSPEDSVDSLEQLLRRITLTIKMDEDHIRAVEYDRDAKKYRIVENAEKKNHYSTKHREKDCPASNPQDLFESMFRKVPCGETGSPASVGKEEDNEQD</sequence>
<dbReference type="GO" id="GO:0006260">
    <property type="term" value="P:DNA replication"/>
    <property type="evidence" value="ECO:0007669"/>
    <property type="project" value="InterPro"/>
</dbReference>
<feature type="region of interest" description="Disordered" evidence="1">
    <location>
        <begin position="390"/>
        <end position="409"/>
    </location>
</feature>
<dbReference type="SUPFAM" id="SSF52540">
    <property type="entry name" value="P-loop containing nucleoside triphosphate hydrolases"/>
    <property type="match status" value="1"/>
</dbReference>
<dbReference type="GO" id="GO:0003724">
    <property type="term" value="F:RNA helicase activity"/>
    <property type="evidence" value="ECO:0007669"/>
    <property type="project" value="InterPro"/>
</dbReference>
<dbReference type="GO" id="GO:0003723">
    <property type="term" value="F:RNA binding"/>
    <property type="evidence" value="ECO:0007669"/>
    <property type="project" value="InterPro"/>
</dbReference>
<evidence type="ECO:0000259" key="3">
    <source>
        <dbReference type="Pfam" id="PF01719"/>
    </source>
</evidence>
<keyword evidence="5" id="KW-1185">Reference proteome</keyword>
<dbReference type="InterPro" id="IPR027417">
    <property type="entry name" value="P-loop_NTPase"/>
</dbReference>
<proteinExistence type="predicted"/>
<dbReference type="RefSeq" id="WP_160561055.1">
    <property type="nucleotide sequence ID" value="NZ_QZDT01000028.1"/>
</dbReference>
<reference evidence="4" key="1">
    <citation type="submission" date="2018-09" db="EMBL/GenBank/DDBJ databases">
        <title>Murine metabolic-syndrome-specific gut microbial biobank.</title>
        <authorList>
            <person name="Liu C."/>
        </authorList>
    </citation>
    <scope>NUCLEOTIDE SEQUENCE</scope>
    <source>
        <strain evidence="4">D42-62</strain>
    </source>
</reference>
<dbReference type="Gene3D" id="3.40.50.300">
    <property type="entry name" value="P-loop containing nucleotide triphosphate hydrolases"/>
    <property type="match status" value="1"/>
</dbReference>
<dbReference type="OrthoDB" id="2288493at2"/>
<evidence type="ECO:0000256" key="1">
    <source>
        <dbReference type="SAM" id="MobiDB-lite"/>
    </source>
</evidence>